<evidence type="ECO:0000256" key="1">
    <source>
        <dbReference type="SAM" id="MobiDB-lite"/>
    </source>
</evidence>
<dbReference type="RefSeq" id="WP_279951382.1">
    <property type="nucleotide sequence ID" value="NZ_JARWBZ010000031.1"/>
</dbReference>
<dbReference type="EMBL" id="JBIHMK010000139">
    <property type="protein sequence ID" value="MFH0251464.1"/>
    <property type="molecule type" value="Genomic_DNA"/>
</dbReference>
<feature type="region of interest" description="Disordered" evidence="1">
    <location>
        <begin position="38"/>
        <end position="109"/>
    </location>
</feature>
<feature type="compositionally biased region" description="Basic and acidic residues" evidence="1">
    <location>
        <begin position="46"/>
        <end position="56"/>
    </location>
</feature>
<protein>
    <submittedName>
        <fullName evidence="2">Uncharacterized protein</fullName>
    </submittedName>
</protein>
<accession>A0ABW7I0U1</accession>
<name>A0ABW7I0U1_9ACTN</name>
<organism evidence="2 3">
    <name type="scientific">Streptomyces chitinivorans</name>
    <dbReference type="NCBI Taxonomy" id="1257027"/>
    <lineage>
        <taxon>Bacteria</taxon>
        <taxon>Bacillati</taxon>
        <taxon>Actinomycetota</taxon>
        <taxon>Actinomycetes</taxon>
        <taxon>Kitasatosporales</taxon>
        <taxon>Streptomycetaceae</taxon>
        <taxon>Streptomyces</taxon>
    </lineage>
</organism>
<dbReference type="Proteomes" id="UP001607069">
    <property type="component" value="Unassembled WGS sequence"/>
</dbReference>
<reference evidence="2 3" key="1">
    <citation type="submission" date="2024-10" db="EMBL/GenBank/DDBJ databases">
        <authorList>
            <person name="Cho J.-C."/>
        </authorList>
    </citation>
    <scope>NUCLEOTIDE SEQUENCE [LARGE SCALE GENOMIC DNA]</scope>
    <source>
        <strain evidence="2 3">KCTC29696</strain>
    </source>
</reference>
<keyword evidence="3" id="KW-1185">Reference proteome</keyword>
<comment type="caution">
    <text evidence="2">The sequence shown here is derived from an EMBL/GenBank/DDBJ whole genome shotgun (WGS) entry which is preliminary data.</text>
</comment>
<proteinExistence type="predicted"/>
<evidence type="ECO:0000313" key="3">
    <source>
        <dbReference type="Proteomes" id="UP001607069"/>
    </source>
</evidence>
<sequence>MDGDANADAHAALLSGYGVLLHSRSTAVADDRVRHGAEEAVMTTPEENRPKTEKTDQVVFDEQGQESARRAEEANKDRGNVGRQLEDAMNEAGVDREDLTGEKGEGGRG</sequence>
<gene>
    <name evidence="2" type="ORF">ACG5V6_25000</name>
</gene>
<evidence type="ECO:0000313" key="2">
    <source>
        <dbReference type="EMBL" id="MFH0251464.1"/>
    </source>
</evidence>
<feature type="compositionally biased region" description="Basic and acidic residues" evidence="1">
    <location>
        <begin position="67"/>
        <end position="86"/>
    </location>
</feature>
<feature type="compositionally biased region" description="Basic and acidic residues" evidence="1">
    <location>
        <begin position="93"/>
        <end position="109"/>
    </location>
</feature>